<evidence type="ECO:0000313" key="1">
    <source>
        <dbReference type="EMBL" id="CAH0390798.1"/>
    </source>
</evidence>
<proteinExistence type="predicted"/>
<name>A0A9P0F6A2_BEMTA</name>
<gene>
    <name evidence="1" type="ORF">BEMITA_LOCUS9490</name>
</gene>
<reference evidence="1" key="1">
    <citation type="submission" date="2021-12" db="EMBL/GenBank/DDBJ databases">
        <authorList>
            <person name="King R."/>
        </authorList>
    </citation>
    <scope>NUCLEOTIDE SEQUENCE</scope>
</reference>
<keyword evidence="2" id="KW-1185">Reference proteome</keyword>
<accession>A0A9P0F6A2</accession>
<dbReference type="AlphaFoldDB" id="A0A9P0F6A2"/>
<dbReference type="EMBL" id="OU963866">
    <property type="protein sequence ID" value="CAH0390798.1"/>
    <property type="molecule type" value="Genomic_DNA"/>
</dbReference>
<dbReference type="KEGG" id="btab:109032438"/>
<dbReference type="Proteomes" id="UP001152759">
    <property type="component" value="Chromosome 5"/>
</dbReference>
<protein>
    <submittedName>
        <fullName evidence="1">Uncharacterized protein</fullName>
    </submittedName>
</protein>
<organism evidence="1 2">
    <name type="scientific">Bemisia tabaci</name>
    <name type="common">Sweetpotato whitefly</name>
    <name type="synonym">Aleurodes tabaci</name>
    <dbReference type="NCBI Taxonomy" id="7038"/>
    <lineage>
        <taxon>Eukaryota</taxon>
        <taxon>Metazoa</taxon>
        <taxon>Ecdysozoa</taxon>
        <taxon>Arthropoda</taxon>
        <taxon>Hexapoda</taxon>
        <taxon>Insecta</taxon>
        <taxon>Pterygota</taxon>
        <taxon>Neoptera</taxon>
        <taxon>Paraneoptera</taxon>
        <taxon>Hemiptera</taxon>
        <taxon>Sternorrhyncha</taxon>
        <taxon>Aleyrodoidea</taxon>
        <taxon>Aleyrodidae</taxon>
        <taxon>Aleyrodinae</taxon>
        <taxon>Bemisia</taxon>
    </lineage>
</organism>
<evidence type="ECO:0000313" key="2">
    <source>
        <dbReference type="Proteomes" id="UP001152759"/>
    </source>
</evidence>
<sequence>MHFATFVINIAVSVIGGGLIQGMKVFSKPHLLSIGNSHSKNSDSTSKKSSFNSYQQVTENLSDHNYVLLTVPPATENTFEDLEPLNISFILQPVAELTVHQFQEVLSDSLLSLRTLGPSGQSPEFFDTYIHGVLSNIFKTGSSDYSMLSRVEVGDSGRHCDFVFLSKPQIGNHSFIVKVLATQKPVMLRSAAKSALMMMERQEWARELMKSYPRIDFVFRVSIAVSLDNFCVDYSNETIFRPQAA</sequence>